<sequence length="185" mass="21134">MEHVTTAQWDEALWAEAEPIYEEGFPEHGRKPRRIVRRMFERKLCALHVWREQGEAAAMALTAFDAPMDVLVVDYMAVRHRLRGRGIGLRCAASLRGWALAVRPGCRGIVIEAEAEATAENAARIAFWQKAGYVATEYVHAYIWVPETYRAMRLGFDPERPLTDDGRELFKAIARYHEKAYRGGT</sequence>
<keyword evidence="2" id="KW-0012">Acyltransferase</keyword>
<dbReference type="EMBL" id="JAGGDJ010000001">
    <property type="protein sequence ID" value="MBO7742704.1"/>
    <property type="molecule type" value="Genomic_DNA"/>
</dbReference>
<dbReference type="Proteomes" id="UP000670947">
    <property type="component" value="Unassembled WGS sequence"/>
</dbReference>
<evidence type="ECO:0000313" key="3">
    <source>
        <dbReference type="Proteomes" id="UP000670947"/>
    </source>
</evidence>
<evidence type="ECO:0000259" key="1">
    <source>
        <dbReference type="PROSITE" id="PS51186"/>
    </source>
</evidence>
<dbReference type="RefSeq" id="WP_208845678.1">
    <property type="nucleotide sequence ID" value="NZ_JAGGDJ010000001.1"/>
</dbReference>
<dbReference type="InterPro" id="IPR000182">
    <property type="entry name" value="GNAT_dom"/>
</dbReference>
<accession>A0ABS3W326</accession>
<comment type="caution">
    <text evidence="2">The sequence shown here is derived from an EMBL/GenBank/DDBJ whole genome shotgun (WGS) entry which is preliminary data.</text>
</comment>
<keyword evidence="2" id="KW-0808">Transferase</keyword>
<reference evidence="2 3" key="1">
    <citation type="submission" date="2021-03" db="EMBL/GenBank/DDBJ databases">
        <title>Paenibacillus artemisicola MWE-103 whole genome sequence.</title>
        <authorList>
            <person name="Ham Y.J."/>
        </authorList>
    </citation>
    <scope>NUCLEOTIDE SEQUENCE [LARGE SCALE GENOMIC DNA]</scope>
    <source>
        <strain evidence="2 3">MWE-103</strain>
    </source>
</reference>
<dbReference type="GO" id="GO:0016746">
    <property type="term" value="F:acyltransferase activity"/>
    <property type="evidence" value="ECO:0007669"/>
    <property type="project" value="UniProtKB-KW"/>
</dbReference>
<name>A0ABS3W326_9BACL</name>
<organism evidence="2 3">
    <name type="scientific">Paenibacillus artemisiicola</name>
    <dbReference type="NCBI Taxonomy" id="1172618"/>
    <lineage>
        <taxon>Bacteria</taxon>
        <taxon>Bacillati</taxon>
        <taxon>Bacillota</taxon>
        <taxon>Bacilli</taxon>
        <taxon>Bacillales</taxon>
        <taxon>Paenibacillaceae</taxon>
        <taxon>Paenibacillus</taxon>
    </lineage>
</organism>
<feature type="domain" description="N-acetyltransferase" evidence="1">
    <location>
        <begin position="4"/>
        <end position="155"/>
    </location>
</feature>
<evidence type="ECO:0000313" key="2">
    <source>
        <dbReference type="EMBL" id="MBO7742704.1"/>
    </source>
</evidence>
<gene>
    <name evidence="2" type="ORF">I8J29_00755</name>
</gene>
<proteinExistence type="predicted"/>
<dbReference type="PROSITE" id="PS51186">
    <property type="entry name" value="GNAT"/>
    <property type="match status" value="1"/>
</dbReference>
<dbReference type="SUPFAM" id="SSF55729">
    <property type="entry name" value="Acyl-CoA N-acyltransferases (Nat)"/>
    <property type="match status" value="1"/>
</dbReference>
<dbReference type="Pfam" id="PF00583">
    <property type="entry name" value="Acetyltransf_1"/>
    <property type="match status" value="1"/>
</dbReference>
<dbReference type="InterPro" id="IPR016181">
    <property type="entry name" value="Acyl_CoA_acyltransferase"/>
</dbReference>
<protein>
    <submittedName>
        <fullName evidence="2">GNAT family N-acetyltransferase</fullName>
        <ecNumber evidence="2">2.3.1.-</ecNumber>
    </submittedName>
</protein>
<dbReference type="Gene3D" id="3.40.630.30">
    <property type="match status" value="1"/>
</dbReference>
<keyword evidence="3" id="KW-1185">Reference proteome</keyword>
<dbReference type="EC" id="2.3.1.-" evidence="2"/>